<reference evidence="2 3" key="1">
    <citation type="journal article" date="2017" name="BMC Genomics">
        <title>Genome sequencing of 39 Akkermansia muciniphila isolates reveals its population structure, genomic and functional diverisity, and global distribution in mammalian gut microbiotas.</title>
        <authorList>
            <person name="Guo X."/>
            <person name="Li S."/>
            <person name="Zhang J."/>
            <person name="Wu F."/>
            <person name="Li X."/>
            <person name="Wu D."/>
            <person name="Zhang M."/>
            <person name="Ou Z."/>
            <person name="Jie Z."/>
            <person name="Yan Q."/>
            <person name="Li P."/>
            <person name="Yi J."/>
            <person name="Peng Y."/>
        </authorList>
    </citation>
    <scope>NUCLEOTIDE SEQUENCE [LARGE SCALE GENOMIC DNA]</scope>
    <source>
        <strain evidence="2 3">GP28</strain>
    </source>
</reference>
<dbReference type="EMBL" id="PJLB01000011">
    <property type="protein sequence ID" value="PND00502.1"/>
    <property type="molecule type" value="Genomic_DNA"/>
</dbReference>
<evidence type="ECO:0000313" key="3">
    <source>
        <dbReference type="Proteomes" id="UP000236075"/>
    </source>
</evidence>
<feature type="coiled-coil region" evidence="1">
    <location>
        <begin position="1"/>
        <end position="62"/>
    </location>
</feature>
<dbReference type="AlphaFoldDB" id="A0AAX0WHK8"/>
<gene>
    <name evidence="2" type="ORF">CXT95_09810</name>
</gene>
<sequence length="334" mass="38527">MATISRLLRELEAASRRAAREAARQEKLALRELALQQKHDELVRAQMEVEKFEERISQLTTIHHEVGDSFDWGEIVNQPPPAYPVKNDKEERLAMQKLRMYRPKFFHRMCGKVEKIRSDLEQKVVHAKQMDEYNYQKSIECYELKFSQWSALHELALSINRGDTLAYQQAILEINPLNEIQEIGCEIHFAIPDSDTAVIYLTIDGEVVVPKQIKTLTARGKLSVKNMPRTRFCELYQDYVCGCALRIARELFSFLPLSRVAVHVQTDVLDQATGHMVQQTILSVCMPRAILSQINFKAADPSEAMSLFPHRMGFKKTKGFIGIKPLSEWEMRSF</sequence>
<accession>A0AAX0WHK8</accession>
<keyword evidence="1" id="KW-0175">Coiled coil</keyword>
<evidence type="ECO:0000313" key="2">
    <source>
        <dbReference type="EMBL" id="PND00502.1"/>
    </source>
</evidence>
<dbReference type="GeneID" id="60881542"/>
<comment type="caution">
    <text evidence="2">The sequence shown here is derived from an EMBL/GenBank/DDBJ whole genome shotgun (WGS) entry which is preliminary data.</text>
</comment>
<proteinExistence type="predicted"/>
<organism evidence="2 3">
    <name type="scientific">Akkermansia muciniphila</name>
    <dbReference type="NCBI Taxonomy" id="239935"/>
    <lineage>
        <taxon>Bacteria</taxon>
        <taxon>Pseudomonadati</taxon>
        <taxon>Verrucomicrobiota</taxon>
        <taxon>Verrucomicrobiia</taxon>
        <taxon>Verrucomicrobiales</taxon>
        <taxon>Akkermansiaceae</taxon>
        <taxon>Akkermansia</taxon>
    </lineage>
</organism>
<protein>
    <submittedName>
        <fullName evidence="2">Uncharacterized protein</fullName>
    </submittedName>
</protein>
<evidence type="ECO:0000256" key="1">
    <source>
        <dbReference type="SAM" id="Coils"/>
    </source>
</evidence>
<name>A0AAX0WHK8_9BACT</name>
<dbReference type="RefSeq" id="WP_102741539.1">
    <property type="nucleotide sequence ID" value="NZ_AP021898.1"/>
</dbReference>
<dbReference type="Proteomes" id="UP000236075">
    <property type="component" value="Unassembled WGS sequence"/>
</dbReference>